<evidence type="ECO:0000259" key="2">
    <source>
        <dbReference type="PROSITE" id="PS51677"/>
    </source>
</evidence>
<feature type="region of interest" description="Disordered" evidence="1">
    <location>
        <begin position="1"/>
        <end position="25"/>
    </location>
</feature>
<dbReference type="Proteomes" id="UP000307087">
    <property type="component" value="Unassembled WGS sequence"/>
</dbReference>
<feature type="compositionally biased region" description="Basic and acidic residues" evidence="1">
    <location>
        <begin position="1"/>
        <end position="14"/>
    </location>
</feature>
<feature type="domain" description="NodB homology" evidence="2">
    <location>
        <begin position="100"/>
        <end position="281"/>
    </location>
</feature>
<name>A0A4S8NNE9_9ACTN</name>
<comment type="caution">
    <text evidence="3">The sequence shown here is derived from an EMBL/GenBank/DDBJ whole genome shotgun (WGS) entry which is preliminary data.</text>
</comment>
<evidence type="ECO:0000313" key="4">
    <source>
        <dbReference type="Proteomes" id="UP000307087"/>
    </source>
</evidence>
<reference evidence="3 4" key="1">
    <citation type="journal article" date="2009" name="Int. J. Syst. Evol. Microbiol.">
        <title>Nocardioides caeni sp. nov., isolated from wastewater.</title>
        <authorList>
            <person name="Yoon J.H."/>
            <person name="Kang S.J."/>
            <person name="Park S."/>
            <person name="Kim W."/>
            <person name="Oh T.K."/>
        </authorList>
    </citation>
    <scope>NUCLEOTIDE SEQUENCE [LARGE SCALE GENOMIC DNA]</scope>
    <source>
        <strain evidence="3 4">DSM 23134</strain>
    </source>
</reference>
<protein>
    <recommendedName>
        <fullName evidence="2">NodB homology domain-containing protein</fullName>
    </recommendedName>
</protein>
<dbReference type="InterPro" id="IPR038081">
    <property type="entry name" value="CalX-like_sf"/>
</dbReference>
<gene>
    <name evidence="3" type="ORF">E9934_02165</name>
</gene>
<dbReference type="AlphaFoldDB" id="A0A4S8NNE9"/>
<evidence type="ECO:0000313" key="3">
    <source>
        <dbReference type="EMBL" id="THV18450.1"/>
    </source>
</evidence>
<dbReference type="InterPro" id="IPR002509">
    <property type="entry name" value="NODB_dom"/>
</dbReference>
<sequence>MGRPSPHSERDRRQVGRNTAKRRNSPHSCCVFASLLRRLGRHPARVAVGVTVLLSLLLAGLAPLPSRPGPHPLVPQGDAIRLASAKPHRPTPRSPRRCKGQIALTFDDGPSAAATSDLLDLLIDKHVPATFFVVGQRVEGNGALLRRMERAGFFIANHSWAHDQLTARPNRQVVRSLRSTDRALRRVGVHPTRLMRPPYGAINPRVRAAIRRAGFLPVLWTIDSQDWASGTTDQIANRILGSLRRGGNIVLQHDGVNRSPLSVRAVAKVVRVARQRGYCFAALDERGRPGFPRPHVAVSARGGVEGQHATVRLRLDASAGRRTSVVLATRSGTATVGPDLPALRRRVSIPAGSREVVVRIPLRSDDATEGREQASVVIGLGDGLRYGRRTDTFGIIDAEQATVRPVVATRSPGWILGFRFWG</sequence>
<dbReference type="SUPFAM" id="SSF88713">
    <property type="entry name" value="Glycoside hydrolase/deacetylase"/>
    <property type="match status" value="1"/>
</dbReference>
<dbReference type="SUPFAM" id="SSF141072">
    <property type="entry name" value="CalX-like"/>
    <property type="match status" value="1"/>
</dbReference>
<dbReference type="InterPro" id="IPR011330">
    <property type="entry name" value="Glyco_hydro/deAcase_b/a-brl"/>
</dbReference>
<dbReference type="Gene3D" id="2.60.40.2030">
    <property type="match status" value="1"/>
</dbReference>
<dbReference type="Pfam" id="PF01522">
    <property type="entry name" value="Polysacc_deac_1"/>
    <property type="match status" value="1"/>
</dbReference>
<dbReference type="EMBL" id="STGW01000001">
    <property type="protein sequence ID" value="THV18450.1"/>
    <property type="molecule type" value="Genomic_DNA"/>
</dbReference>
<dbReference type="GO" id="GO:0016810">
    <property type="term" value="F:hydrolase activity, acting on carbon-nitrogen (but not peptide) bonds"/>
    <property type="evidence" value="ECO:0007669"/>
    <property type="project" value="InterPro"/>
</dbReference>
<dbReference type="PANTHER" id="PTHR10587:SF137">
    <property type="entry name" value="4-DEOXY-4-FORMAMIDO-L-ARABINOSE-PHOSPHOUNDECAPRENOL DEFORMYLASE ARND-RELATED"/>
    <property type="match status" value="1"/>
</dbReference>
<dbReference type="Gene3D" id="3.20.20.370">
    <property type="entry name" value="Glycoside hydrolase/deacetylase"/>
    <property type="match status" value="1"/>
</dbReference>
<organism evidence="3 4">
    <name type="scientific">Nocardioides caeni</name>
    <dbReference type="NCBI Taxonomy" id="574700"/>
    <lineage>
        <taxon>Bacteria</taxon>
        <taxon>Bacillati</taxon>
        <taxon>Actinomycetota</taxon>
        <taxon>Actinomycetes</taxon>
        <taxon>Propionibacteriales</taxon>
        <taxon>Nocardioidaceae</taxon>
        <taxon>Nocardioides</taxon>
    </lineage>
</organism>
<accession>A0A4S8NNE9</accession>
<dbReference type="CDD" id="cd10917">
    <property type="entry name" value="CE4_NodB_like_6s_7s"/>
    <property type="match status" value="1"/>
</dbReference>
<dbReference type="PANTHER" id="PTHR10587">
    <property type="entry name" value="GLYCOSYL TRANSFERASE-RELATED"/>
    <property type="match status" value="1"/>
</dbReference>
<evidence type="ECO:0000256" key="1">
    <source>
        <dbReference type="SAM" id="MobiDB-lite"/>
    </source>
</evidence>
<proteinExistence type="predicted"/>
<keyword evidence="4" id="KW-1185">Reference proteome</keyword>
<dbReference type="GO" id="GO:0005975">
    <property type="term" value="P:carbohydrate metabolic process"/>
    <property type="evidence" value="ECO:0007669"/>
    <property type="project" value="InterPro"/>
</dbReference>
<dbReference type="InterPro" id="IPR050248">
    <property type="entry name" value="Polysacc_deacetylase_ArnD"/>
</dbReference>
<dbReference type="PROSITE" id="PS51677">
    <property type="entry name" value="NODB"/>
    <property type="match status" value="1"/>
</dbReference>